<evidence type="ECO:0000256" key="2">
    <source>
        <dbReference type="ARBA" id="ARBA00022777"/>
    </source>
</evidence>
<dbReference type="AlphaFoldDB" id="W4LNH7"/>
<dbReference type="PANTHER" id="PTHR20861:SF6">
    <property type="entry name" value="BETA-RIBOFURANOSYLPHENOL 5'-PHOSPHATE SYNTHASE"/>
    <property type="match status" value="1"/>
</dbReference>
<sequence length="343" mass="37624">MNISNGAIYTVRAPSRLHFTLIDMNGESGRIDGGLGLALDSPSLVLQFKQADYLQVNASHEKVAKMAKQELINMANTMGILPNLEVCVQEVIPSHIGLGSGTQWRLCLLTALNHIYKCGLNHHQLISQSNRGGTSGVGIYASASGGLLLDGGHALSDKSHFEPSDFCKVTRQPPLIMRYDFPDHWKIVLFIPDHLTGLSGEEEQTFMHANTPIPKHEVQNVSLIILMHLLPALVEKDLRELGIALNKLQHVGWKKRHWDRPNLKPLDAVRAAFLQSGIAGCGLSSTGPLLFGFFDTHHINADQIRANLMYYLNQNNALKGTIQITSANNTGTQIYTARSLASG</sequence>
<dbReference type="GO" id="GO:0016301">
    <property type="term" value="F:kinase activity"/>
    <property type="evidence" value="ECO:0007669"/>
    <property type="project" value="UniProtKB-KW"/>
</dbReference>
<name>W4LNH7_ENTF1</name>
<dbReference type="Pfam" id="PF08544">
    <property type="entry name" value="GHMP_kinases_C"/>
    <property type="match status" value="1"/>
</dbReference>
<dbReference type="InterPro" id="IPR014721">
    <property type="entry name" value="Ribsml_uS5_D2-typ_fold_subgr"/>
</dbReference>
<evidence type="ECO:0000259" key="4">
    <source>
        <dbReference type="Pfam" id="PF08544"/>
    </source>
</evidence>
<keyword evidence="2" id="KW-0418">Kinase</keyword>
<dbReference type="Proteomes" id="UP000019141">
    <property type="component" value="Unassembled WGS sequence"/>
</dbReference>
<accession>W4LNH7</accession>
<dbReference type="Gene3D" id="3.30.230.10">
    <property type="match status" value="1"/>
</dbReference>
<dbReference type="SUPFAM" id="SSF54211">
    <property type="entry name" value="Ribosomal protein S5 domain 2-like"/>
    <property type="match status" value="1"/>
</dbReference>
<gene>
    <name evidence="5" type="ORF">ETSY1_14670</name>
</gene>
<dbReference type="GO" id="GO:0005524">
    <property type="term" value="F:ATP binding"/>
    <property type="evidence" value="ECO:0007669"/>
    <property type="project" value="InterPro"/>
</dbReference>
<organism evidence="5 6">
    <name type="scientific">Entotheonella factor</name>
    <dbReference type="NCBI Taxonomy" id="1429438"/>
    <lineage>
        <taxon>Bacteria</taxon>
        <taxon>Pseudomonadati</taxon>
        <taxon>Nitrospinota/Tectimicrobiota group</taxon>
        <taxon>Candidatus Tectimicrobiota</taxon>
        <taxon>Candidatus Entotheonellia</taxon>
        <taxon>Candidatus Entotheonellales</taxon>
        <taxon>Candidatus Entotheonellaceae</taxon>
        <taxon>Candidatus Entotheonella</taxon>
    </lineage>
</organism>
<feature type="domain" description="GHMP kinase C-terminal" evidence="4">
    <location>
        <begin position="229"/>
        <end position="304"/>
    </location>
</feature>
<evidence type="ECO:0000259" key="3">
    <source>
        <dbReference type="Pfam" id="PF00288"/>
    </source>
</evidence>
<dbReference type="NCBIfam" id="TIGR00144">
    <property type="entry name" value="beta_RFAP_syn"/>
    <property type="match status" value="1"/>
</dbReference>
<dbReference type="Pfam" id="PF00288">
    <property type="entry name" value="GHMP_kinases_N"/>
    <property type="match status" value="1"/>
</dbReference>
<evidence type="ECO:0000313" key="5">
    <source>
        <dbReference type="EMBL" id="ETW99527.1"/>
    </source>
</evidence>
<evidence type="ECO:0000313" key="6">
    <source>
        <dbReference type="Proteomes" id="UP000019141"/>
    </source>
</evidence>
<comment type="caution">
    <text evidence="5">The sequence shown here is derived from an EMBL/GenBank/DDBJ whole genome shotgun (WGS) entry which is preliminary data.</text>
</comment>
<dbReference type="InterPro" id="IPR020568">
    <property type="entry name" value="Ribosomal_Su5_D2-typ_SF"/>
</dbReference>
<dbReference type="PANTHER" id="PTHR20861">
    <property type="entry name" value="HOMOSERINE/4-DIPHOSPHOCYTIDYL-2-C-METHYL-D-ERYTHRITOL KINASE"/>
    <property type="match status" value="1"/>
</dbReference>
<evidence type="ECO:0000256" key="1">
    <source>
        <dbReference type="ARBA" id="ARBA00022679"/>
    </source>
</evidence>
<dbReference type="EMBL" id="AZHW01000438">
    <property type="protein sequence ID" value="ETW99527.1"/>
    <property type="molecule type" value="Genomic_DNA"/>
</dbReference>
<dbReference type="PIRSF" id="PIRSF004884">
    <property type="entry name" value="Sugar_kin_arch"/>
    <property type="match status" value="1"/>
</dbReference>
<dbReference type="InterPro" id="IPR006204">
    <property type="entry name" value="GHMP_kinase_N_dom"/>
</dbReference>
<feature type="domain" description="GHMP kinase N-terminal" evidence="3">
    <location>
        <begin position="73"/>
        <end position="146"/>
    </location>
</feature>
<dbReference type="InterPro" id="IPR004422">
    <property type="entry name" value="RFAP_synthase"/>
</dbReference>
<protein>
    <submittedName>
        <fullName evidence="5">Uncharacterized protein</fullName>
    </submittedName>
</protein>
<reference evidence="5 6" key="1">
    <citation type="journal article" date="2014" name="Nature">
        <title>An environmental bacterial taxon with a large and distinct metabolic repertoire.</title>
        <authorList>
            <person name="Wilson M.C."/>
            <person name="Mori T."/>
            <person name="Ruckert C."/>
            <person name="Uria A.R."/>
            <person name="Helf M.J."/>
            <person name="Takada K."/>
            <person name="Gernert C."/>
            <person name="Steffens U.A."/>
            <person name="Heycke N."/>
            <person name="Schmitt S."/>
            <person name="Rinke C."/>
            <person name="Helfrich E.J."/>
            <person name="Brachmann A.O."/>
            <person name="Gurgui C."/>
            <person name="Wakimoto T."/>
            <person name="Kracht M."/>
            <person name="Crusemann M."/>
            <person name="Hentschel U."/>
            <person name="Abe I."/>
            <person name="Matsunaga S."/>
            <person name="Kalinowski J."/>
            <person name="Takeyama H."/>
            <person name="Piel J."/>
        </authorList>
    </citation>
    <scope>NUCLEOTIDE SEQUENCE [LARGE SCALE GENOMIC DNA]</scope>
    <source>
        <strain evidence="6">TSY1</strain>
    </source>
</reference>
<keyword evidence="1" id="KW-0808">Transferase</keyword>
<dbReference type="HOGENOM" id="CLU_061764_0_0_7"/>
<dbReference type="InterPro" id="IPR013750">
    <property type="entry name" value="GHMP_kinase_C_dom"/>
</dbReference>
<proteinExistence type="predicted"/>
<keyword evidence="6" id="KW-1185">Reference proteome</keyword>